<reference evidence="1 2" key="1">
    <citation type="journal article" date="2014" name="Arch. Microbiol.">
        <title>Bacillus mesophilum sp. nov., strain IITR-54T, a novel 4-chlorobiphenyl dechlorinating bacterium.</title>
        <authorList>
            <person name="Manickam N."/>
            <person name="Singh N.K."/>
            <person name="Bajaj A."/>
            <person name="Kumar R.M."/>
            <person name="Kaur G."/>
            <person name="Kaur N."/>
            <person name="Bala M."/>
            <person name="Kumar A."/>
            <person name="Mayilraj S."/>
        </authorList>
    </citation>
    <scope>NUCLEOTIDE SEQUENCE [LARGE SCALE GENOMIC DNA]</scope>
    <source>
        <strain evidence="1 2">IITR-54</strain>
    </source>
</reference>
<evidence type="ECO:0000313" key="2">
    <source>
        <dbReference type="Proteomes" id="UP000441354"/>
    </source>
</evidence>
<name>A0A7V7RMB2_9BACI</name>
<dbReference type="Proteomes" id="UP000441354">
    <property type="component" value="Unassembled WGS sequence"/>
</dbReference>
<gene>
    <name evidence="1" type="ORF">F7732_04850</name>
</gene>
<proteinExistence type="predicted"/>
<protein>
    <submittedName>
        <fullName evidence="1">Uncharacterized protein</fullName>
    </submittedName>
</protein>
<evidence type="ECO:0000313" key="1">
    <source>
        <dbReference type="EMBL" id="KAB2333425.1"/>
    </source>
</evidence>
<accession>A0A7V7RMB2</accession>
<dbReference type="AlphaFoldDB" id="A0A7V7RMB2"/>
<dbReference type="EMBL" id="WBOT01000002">
    <property type="protein sequence ID" value="KAB2333425.1"/>
    <property type="molecule type" value="Genomic_DNA"/>
</dbReference>
<comment type="caution">
    <text evidence="1">The sequence shown here is derived from an EMBL/GenBank/DDBJ whole genome shotgun (WGS) entry which is preliminary data.</text>
</comment>
<organism evidence="1 2">
    <name type="scientific">Bacillus mesophilum</name>
    <dbReference type="NCBI Taxonomy" id="1071718"/>
    <lineage>
        <taxon>Bacteria</taxon>
        <taxon>Bacillati</taxon>
        <taxon>Bacillota</taxon>
        <taxon>Bacilli</taxon>
        <taxon>Bacillales</taxon>
        <taxon>Bacillaceae</taxon>
        <taxon>Bacillus</taxon>
    </lineage>
</organism>
<sequence length="69" mass="8111">MFIFKDIWMSSGRTFIDVNYTLIRYSVIIIFHRIHKKPADVVNCTPIVRHHLTIGGAVFLWLNLLLKIN</sequence>
<keyword evidence="2" id="KW-1185">Reference proteome</keyword>